<sequence>MQRALYLSALILQSWTLDLIYLHDGSPLFGEEVVSPHGKHLMQFVGIPFAEPPIGNLRFRKPKPKHPWRTPLNATILPNSCIQVDPTKRLAVMVWVYGGGFWSGTSTLDVYDGRILTV</sequence>
<evidence type="ECO:0000256" key="2">
    <source>
        <dbReference type="ARBA" id="ARBA00022487"/>
    </source>
</evidence>
<keyword evidence="3" id="KW-0378">Hydrolase</keyword>
<evidence type="ECO:0000256" key="3">
    <source>
        <dbReference type="ARBA" id="ARBA00022801"/>
    </source>
</evidence>
<dbReference type="InterPro" id="IPR029058">
    <property type="entry name" value="AB_hydrolase_fold"/>
</dbReference>
<feature type="chain" id="PRO_5018112598" description="Carboxylesterase type B domain-containing protein" evidence="4">
    <location>
        <begin position="17"/>
        <end position="118"/>
    </location>
</feature>
<dbReference type="Proteomes" id="UP000270094">
    <property type="component" value="Unassembled WGS sequence"/>
</dbReference>
<dbReference type="Gene3D" id="3.40.50.1820">
    <property type="entry name" value="alpha/beta hydrolase"/>
    <property type="match status" value="1"/>
</dbReference>
<dbReference type="PANTHER" id="PTHR43918">
    <property type="entry name" value="ACETYLCHOLINESTERASE"/>
    <property type="match status" value="1"/>
</dbReference>
<dbReference type="OrthoDB" id="19653at2759"/>
<name>A0A3P7IX64_STRVU</name>
<organism evidence="6 7">
    <name type="scientific">Strongylus vulgaris</name>
    <name type="common">Blood worm</name>
    <dbReference type="NCBI Taxonomy" id="40348"/>
    <lineage>
        <taxon>Eukaryota</taxon>
        <taxon>Metazoa</taxon>
        <taxon>Ecdysozoa</taxon>
        <taxon>Nematoda</taxon>
        <taxon>Chromadorea</taxon>
        <taxon>Rhabditida</taxon>
        <taxon>Rhabditina</taxon>
        <taxon>Rhabditomorpha</taxon>
        <taxon>Strongyloidea</taxon>
        <taxon>Strongylidae</taxon>
        <taxon>Strongylus</taxon>
    </lineage>
</organism>
<keyword evidence="2" id="KW-0719">Serine esterase</keyword>
<evidence type="ECO:0000256" key="1">
    <source>
        <dbReference type="ARBA" id="ARBA00005964"/>
    </source>
</evidence>
<dbReference type="SUPFAM" id="SSF53474">
    <property type="entry name" value="alpha/beta-Hydrolases"/>
    <property type="match status" value="1"/>
</dbReference>
<dbReference type="GO" id="GO:0003990">
    <property type="term" value="F:acetylcholinesterase activity"/>
    <property type="evidence" value="ECO:0007669"/>
    <property type="project" value="TreeGrafter"/>
</dbReference>
<accession>A0A3P7IX64</accession>
<evidence type="ECO:0000313" key="7">
    <source>
        <dbReference type="Proteomes" id="UP000270094"/>
    </source>
</evidence>
<dbReference type="InterPro" id="IPR002018">
    <property type="entry name" value="CarbesteraseB"/>
</dbReference>
<reference evidence="6 7" key="1">
    <citation type="submission" date="2018-11" db="EMBL/GenBank/DDBJ databases">
        <authorList>
            <consortium name="Pathogen Informatics"/>
        </authorList>
    </citation>
    <scope>NUCLEOTIDE SEQUENCE [LARGE SCALE GENOMIC DNA]</scope>
</reference>
<gene>
    <name evidence="6" type="ORF">SVUK_LOCUS9964</name>
</gene>
<dbReference type="GO" id="GO:0005886">
    <property type="term" value="C:plasma membrane"/>
    <property type="evidence" value="ECO:0007669"/>
    <property type="project" value="TreeGrafter"/>
</dbReference>
<dbReference type="GO" id="GO:0005615">
    <property type="term" value="C:extracellular space"/>
    <property type="evidence" value="ECO:0007669"/>
    <property type="project" value="TreeGrafter"/>
</dbReference>
<feature type="domain" description="Carboxylesterase type B" evidence="5">
    <location>
        <begin position="28"/>
        <end position="86"/>
    </location>
</feature>
<proteinExistence type="inferred from homology"/>
<dbReference type="Pfam" id="PF00135">
    <property type="entry name" value="COesterase"/>
    <property type="match status" value="1"/>
</dbReference>
<dbReference type="InterPro" id="IPR050654">
    <property type="entry name" value="AChE-related_enzymes"/>
</dbReference>
<keyword evidence="4" id="KW-0732">Signal</keyword>
<comment type="similarity">
    <text evidence="1">Belongs to the type-B carboxylesterase/lipase family.</text>
</comment>
<evidence type="ECO:0000313" key="6">
    <source>
        <dbReference type="EMBL" id="VDM74966.1"/>
    </source>
</evidence>
<dbReference type="GO" id="GO:0006581">
    <property type="term" value="P:acetylcholine catabolic process"/>
    <property type="evidence" value="ECO:0007669"/>
    <property type="project" value="TreeGrafter"/>
</dbReference>
<feature type="signal peptide" evidence="4">
    <location>
        <begin position="1"/>
        <end position="16"/>
    </location>
</feature>
<protein>
    <recommendedName>
        <fullName evidence="5">Carboxylesterase type B domain-containing protein</fullName>
    </recommendedName>
</protein>
<dbReference type="EMBL" id="UYYB01094786">
    <property type="protein sequence ID" value="VDM74966.1"/>
    <property type="molecule type" value="Genomic_DNA"/>
</dbReference>
<keyword evidence="7" id="KW-1185">Reference proteome</keyword>
<evidence type="ECO:0000256" key="4">
    <source>
        <dbReference type="SAM" id="SignalP"/>
    </source>
</evidence>
<dbReference type="AlphaFoldDB" id="A0A3P7IX64"/>
<evidence type="ECO:0000259" key="5">
    <source>
        <dbReference type="Pfam" id="PF00135"/>
    </source>
</evidence>
<dbReference type="GO" id="GO:0019695">
    <property type="term" value="P:choline metabolic process"/>
    <property type="evidence" value="ECO:0007669"/>
    <property type="project" value="TreeGrafter"/>
</dbReference>
<dbReference type="PANTHER" id="PTHR43918:SF12">
    <property type="entry name" value="ACETYLCHOLINESTERASE 1"/>
    <property type="match status" value="1"/>
</dbReference>